<reference evidence="4 8" key="3">
    <citation type="journal article" date="2020" name="Microbiol. Resour. Announc.">
        <title>Complete genome sequence of Pseudomonas otitidis strain MrB4, isolated from Lake Biwa in Japan.</title>
        <authorList>
            <person name="Miyazaki K."/>
            <person name="Hase E."/>
            <person name="Maruya T."/>
        </authorList>
    </citation>
    <scope>NUCLEOTIDE SEQUENCE [LARGE SCALE GENOMIC DNA]</scope>
    <source>
        <strain evidence="4 8">MrB4</strain>
    </source>
</reference>
<reference evidence="5 10" key="4">
    <citation type="submission" date="2023-10" db="EMBL/GenBank/DDBJ databases">
        <title>Pseudomonas otitidis isolated from a paediatric patient with cystic fibrosis in Chile.</title>
        <authorList>
            <person name="Amsteins-Romero L."/>
            <person name="Opazo-Capurro A."/>
            <person name="Matus-Kohler M."/>
            <person name="Gonzalez-Rocha G."/>
        </authorList>
    </citation>
    <scope>NUCLEOTIDE SEQUENCE [LARGE SCALE GENOMIC DNA]</scope>
    <source>
        <strain evidence="5 10">P-714</strain>
    </source>
</reference>
<keyword evidence="10" id="KW-1185">Reference proteome</keyword>
<dbReference type="PROSITE" id="PS01047">
    <property type="entry name" value="HMA_1"/>
    <property type="match status" value="1"/>
</dbReference>
<dbReference type="RefSeq" id="WP_069563211.1">
    <property type="nucleotide sequence ID" value="NZ_AP022213.1"/>
</dbReference>
<evidence type="ECO:0000313" key="7">
    <source>
        <dbReference type="Proteomes" id="UP000461288"/>
    </source>
</evidence>
<evidence type="ECO:0000313" key="6">
    <source>
        <dbReference type="EMBL" id="MWK55457.1"/>
    </source>
</evidence>
<dbReference type="Proteomes" id="UP001273935">
    <property type="component" value="Unassembled WGS sequence"/>
</dbReference>
<dbReference type="InterPro" id="IPR017969">
    <property type="entry name" value="Heavy-metal-associated_CS"/>
</dbReference>
<dbReference type="AlphaFoldDB" id="A0A1I0UAF1"/>
<accession>A0A1I0UAF1</accession>
<proteinExistence type="predicted"/>
<dbReference type="KEGG" id="poj:PtoMrB4_49930"/>
<dbReference type="EMBL" id="JAWJUL010000028">
    <property type="protein sequence ID" value="MDV3439682.1"/>
    <property type="molecule type" value="Genomic_DNA"/>
</dbReference>
<dbReference type="Proteomes" id="UP000501237">
    <property type="component" value="Chromosome"/>
</dbReference>
<dbReference type="SUPFAM" id="SSF55008">
    <property type="entry name" value="HMA, heavy metal-associated domain"/>
    <property type="match status" value="1"/>
</dbReference>
<feature type="domain" description="HMA" evidence="2">
    <location>
        <begin position="1"/>
        <end position="63"/>
    </location>
</feature>
<name>A0A1I0UAF1_9GAMM</name>
<evidence type="ECO:0000313" key="4">
    <source>
        <dbReference type="EMBL" id="BCA31016.1"/>
    </source>
</evidence>
<dbReference type="PROSITE" id="PS50846">
    <property type="entry name" value="HMA_2"/>
    <property type="match status" value="1"/>
</dbReference>
<sequence>MQVFKVQGMSCGHCVRAVTEAVQARDAAAEVQVDLGAGEVRVASRLAAEQVLEAIREEGYPAELA</sequence>
<dbReference type="CDD" id="cd00371">
    <property type="entry name" value="HMA"/>
    <property type="match status" value="1"/>
</dbReference>
<reference evidence="6 7" key="2">
    <citation type="submission" date="2019-12" db="EMBL/GenBank/DDBJ databases">
        <title>Draft genome sequence of Pseudomonas otitidis recovered from a chicken carcass.</title>
        <authorList>
            <person name="Vieira T.R."/>
            <person name="Oliviera E.F.C."/>
            <person name="Silva N.M.V."/>
            <person name="Sambrano G.E."/>
            <person name="Cibulski S.P."/>
            <person name="Cardoso M.R.I."/>
        </authorList>
    </citation>
    <scope>NUCLEOTIDE SEQUENCE [LARGE SCALE GENOMIC DNA]</scope>
    <source>
        <strain evidence="6 7">25_K</strain>
    </source>
</reference>
<dbReference type="InterPro" id="IPR036163">
    <property type="entry name" value="HMA_dom_sf"/>
</dbReference>
<dbReference type="EMBL" id="AP022642">
    <property type="protein sequence ID" value="BCA31016.1"/>
    <property type="molecule type" value="Genomic_DNA"/>
</dbReference>
<dbReference type="STRING" id="319939.SAMN05216263_10984"/>
<evidence type="ECO:0000313" key="9">
    <source>
        <dbReference type="Proteomes" id="UP000515591"/>
    </source>
</evidence>
<evidence type="ECO:0000313" key="10">
    <source>
        <dbReference type="Proteomes" id="UP001273935"/>
    </source>
</evidence>
<organism evidence="6 7">
    <name type="scientific">Metapseudomonas otitidis</name>
    <dbReference type="NCBI Taxonomy" id="319939"/>
    <lineage>
        <taxon>Bacteria</taxon>
        <taxon>Pseudomonadati</taxon>
        <taxon>Pseudomonadota</taxon>
        <taxon>Gammaproteobacteria</taxon>
        <taxon>Pseudomonadales</taxon>
        <taxon>Pseudomonadaceae</taxon>
        <taxon>Metapseudomonas</taxon>
    </lineage>
</organism>
<evidence type="ECO:0000313" key="3">
    <source>
        <dbReference type="EMBL" id="BBT18996.1"/>
    </source>
</evidence>
<reference evidence="3 9" key="1">
    <citation type="submission" date="2019-12" db="EMBL/GenBank/DDBJ databases">
        <title>complete genome sequences of Pseudomonas otitidis str. WP8-S17-CRE-03 isolated from wastewater treatment plant effluent.</title>
        <authorList>
            <person name="Sekizuka T."/>
            <person name="Itokawa K."/>
            <person name="Yatsu K."/>
            <person name="Inamine Y."/>
            <person name="Kuroda M."/>
        </authorList>
    </citation>
    <scope>NUCLEOTIDE SEQUENCE [LARGE SCALE GENOMIC DNA]</scope>
    <source>
        <strain evidence="3 9">WP8-S17-CRE-03</strain>
    </source>
</reference>
<evidence type="ECO:0000259" key="2">
    <source>
        <dbReference type="PROSITE" id="PS50846"/>
    </source>
</evidence>
<dbReference type="EMBL" id="AP022213">
    <property type="protein sequence ID" value="BBT18996.1"/>
    <property type="molecule type" value="Genomic_DNA"/>
</dbReference>
<keyword evidence="1" id="KW-0479">Metal-binding</keyword>
<dbReference type="GeneID" id="57400223"/>
<evidence type="ECO:0000313" key="8">
    <source>
        <dbReference type="Proteomes" id="UP000501237"/>
    </source>
</evidence>
<dbReference type="GO" id="GO:0046872">
    <property type="term" value="F:metal ion binding"/>
    <property type="evidence" value="ECO:0007669"/>
    <property type="project" value="UniProtKB-KW"/>
</dbReference>
<evidence type="ECO:0000313" key="5">
    <source>
        <dbReference type="EMBL" id="MDV3439682.1"/>
    </source>
</evidence>
<dbReference type="EMBL" id="WTFN01000009">
    <property type="protein sequence ID" value="MWK55457.1"/>
    <property type="molecule type" value="Genomic_DNA"/>
</dbReference>
<dbReference type="InterPro" id="IPR006121">
    <property type="entry name" value="HMA_dom"/>
</dbReference>
<dbReference type="Pfam" id="PF00403">
    <property type="entry name" value="HMA"/>
    <property type="match status" value="1"/>
</dbReference>
<evidence type="ECO:0000256" key="1">
    <source>
        <dbReference type="ARBA" id="ARBA00022723"/>
    </source>
</evidence>
<protein>
    <submittedName>
        <fullName evidence="5">Cation transporter</fullName>
    </submittedName>
    <submittedName>
        <fullName evidence="3">Copper chaperone CopZ</fullName>
    </submittedName>
    <submittedName>
        <fullName evidence="6">Copper resistance protein CopZ</fullName>
    </submittedName>
</protein>
<dbReference type="Gene3D" id="3.30.70.100">
    <property type="match status" value="1"/>
</dbReference>
<dbReference type="Proteomes" id="UP000515591">
    <property type="component" value="Chromosome"/>
</dbReference>
<gene>
    <name evidence="6" type="ORF">GO594_05690</name>
    <name evidence="4" type="ORF">PtoMrB4_49930</name>
    <name evidence="5" type="ORF">R0G64_09620</name>
    <name evidence="3" type="ORF">WP8S17C03_50450</name>
</gene>
<dbReference type="Proteomes" id="UP000461288">
    <property type="component" value="Unassembled WGS sequence"/>
</dbReference>